<accession>A0ACC8XD77</accession>
<sequence>MYTLIKDNFSPQEILAGEFGLERESLRVTKNGHLALTKHPQSLGNKATHPYITTDFSESQVEMITPVMDNVEECHDFMENLYNIVALEVGFELLWPQSMPCIVADETQIPVADFQDESNENTRYRKYLLNKYGGRKQIISGIHCNFSFQADFIKKLYNLSESNLKYNRFKDQLYLKVTRNYLRYRWFLIYLMGASPIIDKTYNKSCDEDSKVCNPNLPDNNVISFRNSVCGYENKETLYGNYNSVTEYVQSICEFIREGSIESHKEFYSSIRLKPHNANHFLSSLLTDGIKYLEIRSIDINPFEKVGISVVDLKFIHLFMIFCLLEPENDFKDWQEEALNNQHLISIKGAIDVMMKKNSDNISLKDWAQEIYAKLSQLNDELNLNLGTVIDNIKMKLEDKNNLPSIKLKQLVKKEGYVKAHINLANKYVHDAFNNRFKLKGYEDLELSTQILMREAYKKGITCTLIDRVENFIKLKKGPHIEYIKQATKTGSDSYITYLIMENKSVTKHVLREHKIPTPWGIELNKFDSYKIKPFLQMACVVKPKSTNFGIGISIFTNPPTPEDLEKAVDIALSFDNTVLIEEFLKGKEYRFLVIGDEVAGILHRKPANVIGDGIHTIRELAEIKSQDPLRGKGHRTPLEKIPIDGHVELFLKQSNLTINSIPAPQEIVYLRENSNISTGGDSIDYTDKINNKLKKIAVKAAHAAGAKICGVDIIIEDVENPKSKFGIIELNFNPAIHIHCFPYKGIERNIAEKILTLLDL</sequence>
<name>A0ACC8XD77_9FIRM</name>
<keyword evidence="1" id="KW-0436">Ligase</keyword>
<reference evidence="1" key="1">
    <citation type="submission" date="2016-08" db="EMBL/GenBank/DDBJ databases">
        <authorList>
            <person name="Ngugi D.K."/>
            <person name="Miyake S."/>
            <person name="Stingl U."/>
        </authorList>
    </citation>
    <scope>NUCLEOTIDE SEQUENCE</scope>
    <source>
        <strain evidence="1">SCG-B11WGA-EpuloA1</strain>
    </source>
</reference>
<evidence type="ECO:0000313" key="1">
    <source>
        <dbReference type="EMBL" id="ONI40796.1"/>
    </source>
</evidence>
<gene>
    <name evidence="1" type="ORF">AN396_05095</name>
</gene>
<keyword evidence="2" id="KW-1185">Reference proteome</keyword>
<dbReference type="EMBL" id="LJDB01000045">
    <property type="protein sequence ID" value="ONI40796.1"/>
    <property type="molecule type" value="Genomic_DNA"/>
</dbReference>
<proteinExistence type="predicted"/>
<evidence type="ECO:0000313" key="2">
    <source>
        <dbReference type="Proteomes" id="UP000188605"/>
    </source>
</evidence>
<protein>
    <submittedName>
        <fullName evidence="1">Bifunctional glutamate--cysteine ligase/glutathione synthetase</fullName>
    </submittedName>
</protein>
<comment type="caution">
    <text evidence="1">The sequence shown here is derived from an EMBL/GenBank/DDBJ whole genome shotgun (WGS) entry which is preliminary data.</text>
</comment>
<dbReference type="Proteomes" id="UP000188605">
    <property type="component" value="Unassembled WGS sequence"/>
</dbReference>
<organism evidence="1 2">
    <name type="scientific">Candidatus Epulonipiscium fishelsonii</name>
    <dbReference type="NCBI Taxonomy" id="77094"/>
    <lineage>
        <taxon>Bacteria</taxon>
        <taxon>Bacillati</taxon>
        <taxon>Bacillota</taxon>
        <taxon>Clostridia</taxon>
        <taxon>Lachnospirales</taxon>
        <taxon>Lachnospiraceae</taxon>
        <taxon>Candidatus Epulonipiscium</taxon>
    </lineage>
</organism>